<name>A0ABR9VRG2_9SYNC</name>
<dbReference type="InterPro" id="IPR004360">
    <property type="entry name" value="Glyas_Fos-R_dOase_dom"/>
</dbReference>
<keyword evidence="3" id="KW-1185">Reference proteome</keyword>
<accession>A0ABR9VRG2</accession>
<proteinExistence type="predicted"/>
<dbReference type="PROSITE" id="PS51819">
    <property type="entry name" value="VOC"/>
    <property type="match status" value="1"/>
</dbReference>
<dbReference type="RefSeq" id="WP_194019659.1">
    <property type="nucleotide sequence ID" value="NZ_JADEVV010000020.1"/>
</dbReference>
<feature type="domain" description="VOC" evidence="1">
    <location>
        <begin position="5"/>
        <end position="125"/>
    </location>
</feature>
<dbReference type="Pfam" id="PF00903">
    <property type="entry name" value="Glyoxalase"/>
    <property type="match status" value="1"/>
</dbReference>
<protein>
    <submittedName>
        <fullName evidence="2">VOC family protein</fullName>
    </submittedName>
</protein>
<dbReference type="EMBL" id="JADEVV010000020">
    <property type="protein sequence ID" value="MBE9253939.1"/>
    <property type="molecule type" value="Genomic_DNA"/>
</dbReference>
<comment type="caution">
    <text evidence="2">The sequence shown here is derived from an EMBL/GenBank/DDBJ whole genome shotgun (WGS) entry which is preliminary data.</text>
</comment>
<dbReference type="Proteomes" id="UP000658720">
    <property type="component" value="Unassembled WGS sequence"/>
</dbReference>
<dbReference type="InterPro" id="IPR029068">
    <property type="entry name" value="Glyas_Bleomycin-R_OHBP_Dase"/>
</dbReference>
<evidence type="ECO:0000259" key="1">
    <source>
        <dbReference type="PROSITE" id="PS51819"/>
    </source>
</evidence>
<evidence type="ECO:0000313" key="3">
    <source>
        <dbReference type="Proteomes" id="UP000658720"/>
    </source>
</evidence>
<organism evidence="2 3">
    <name type="scientific">Synechocystis salina LEGE 00031</name>
    <dbReference type="NCBI Taxonomy" id="1828736"/>
    <lineage>
        <taxon>Bacteria</taxon>
        <taxon>Bacillati</taxon>
        <taxon>Cyanobacteriota</taxon>
        <taxon>Cyanophyceae</taxon>
        <taxon>Synechococcales</taxon>
        <taxon>Merismopediaceae</taxon>
        <taxon>Synechocystis</taxon>
    </lineage>
</organism>
<reference evidence="2 3" key="1">
    <citation type="submission" date="2020-10" db="EMBL/GenBank/DDBJ databases">
        <authorList>
            <person name="Castelo-Branco R."/>
            <person name="Eusebio N."/>
            <person name="Adriana R."/>
            <person name="Vieira A."/>
            <person name="Brugerolle De Fraissinette N."/>
            <person name="Rezende De Castro R."/>
            <person name="Schneider M.P."/>
            <person name="Vasconcelos V."/>
            <person name="Leao P.N."/>
        </authorList>
    </citation>
    <scope>NUCLEOTIDE SEQUENCE [LARGE SCALE GENOMIC DNA]</scope>
    <source>
        <strain evidence="2 3">LEGE 00031</strain>
    </source>
</reference>
<dbReference type="PANTHER" id="PTHR39434:SF1">
    <property type="entry name" value="VOC DOMAIN-CONTAINING PROTEIN"/>
    <property type="match status" value="1"/>
</dbReference>
<dbReference type="Gene3D" id="3.10.180.10">
    <property type="entry name" value="2,3-Dihydroxybiphenyl 1,2-Dioxygenase, domain 1"/>
    <property type="match status" value="1"/>
</dbReference>
<dbReference type="PANTHER" id="PTHR39434">
    <property type="match status" value="1"/>
</dbReference>
<gene>
    <name evidence="2" type="ORF">IQ217_08795</name>
</gene>
<dbReference type="SUPFAM" id="SSF54593">
    <property type="entry name" value="Glyoxalase/Bleomycin resistance protein/Dihydroxybiphenyl dioxygenase"/>
    <property type="match status" value="1"/>
</dbReference>
<evidence type="ECO:0000313" key="2">
    <source>
        <dbReference type="EMBL" id="MBE9253939.1"/>
    </source>
</evidence>
<dbReference type="InterPro" id="IPR037523">
    <property type="entry name" value="VOC_core"/>
</dbReference>
<sequence>MTAPIIFHLAIPVNDIPKTKEFYCDRLGAKAGRETDKAVILDFYGHQVVAHVTLEPLVKQQGIYPRHFGLVFTAEADWFALCERVEAQGIAYHLPPKLRFGGELTEHRTFFLADPFHNYLEFKWYRHREAIFGVKEFVAIGDR</sequence>